<dbReference type="InterPro" id="IPR003591">
    <property type="entry name" value="Leu-rich_rpt_typical-subtyp"/>
</dbReference>
<reference evidence="16" key="1">
    <citation type="submission" date="2019-09" db="EMBL/GenBank/DDBJ databases">
        <authorList>
            <person name="Zhang L."/>
        </authorList>
    </citation>
    <scope>NUCLEOTIDE SEQUENCE</scope>
</reference>
<evidence type="ECO:0000256" key="8">
    <source>
        <dbReference type="ARBA" id="ARBA00022989"/>
    </source>
</evidence>
<dbReference type="Gramene" id="NC1G0107200.1">
    <property type="protein sequence ID" value="NC1G0107200.1:cds"/>
    <property type="gene ID" value="NC1G0107200"/>
</dbReference>
<dbReference type="InterPro" id="IPR001611">
    <property type="entry name" value="Leu-rich_rpt"/>
</dbReference>
<evidence type="ECO:0000259" key="14">
    <source>
        <dbReference type="Pfam" id="PF08263"/>
    </source>
</evidence>
<dbReference type="Gene3D" id="3.80.10.10">
    <property type="entry name" value="Ribonuclease Inhibitor"/>
    <property type="match status" value="6"/>
</dbReference>
<keyword evidence="4" id="KW-0433">Leucine-rich repeat</keyword>
<comment type="similarity">
    <text evidence="2">Belongs to the RLP family.</text>
</comment>
<dbReference type="InterPro" id="IPR013210">
    <property type="entry name" value="LRR_N_plant-typ"/>
</dbReference>
<protein>
    <submittedName>
        <fullName evidence="16">Uncharacterized protein</fullName>
    </submittedName>
</protein>
<dbReference type="PANTHER" id="PTHR27000:SF803">
    <property type="entry name" value="RECEPTOR-LIKE PROTEIN 45"/>
    <property type="match status" value="1"/>
</dbReference>
<evidence type="ECO:0000256" key="2">
    <source>
        <dbReference type="ARBA" id="ARBA00009592"/>
    </source>
</evidence>
<feature type="transmembrane region" description="Helical" evidence="12">
    <location>
        <begin position="1055"/>
        <end position="1076"/>
    </location>
</feature>
<dbReference type="SMART" id="SM00369">
    <property type="entry name" value="LRR_TYP"/>
    <property type="match status" value="13"/>
</dbReference>
<dbReference type="EMBL" id="LR721774">
    <property type="protein sequence ID" value="VVV39350.1"/>
    <property type="molecule type" value="Genomic_DNA"/>
</dbReference>
<dbReference type="InterPro" id="IPR032675">
    <property type="entry name" value="LRR_dom_sf"/>
</dbReference>
<evidence type="ECO:0000256" key="3">
    <source>
        <dbReference type="ARBA" id="ARBA00022475"/>
    </source>
</evidence>
<evidence type="ECO:0000256" key="5">
    <source>
        <dbReference type="ARBA" id="ARBA00022692"/>
    </source>
</evidence>
<name>A0A5K0VDQ9_9MAGN</name>
<evidence type="ECO:0000256" key="10">
    <source>
        <dbReference type="ARBA" id="ARBA00023170"/>
    </source>
</evidence>
<keyword evidence="3" id="KW-1003">Cell membrane</keyword>
<evidence type="ECO:0000256" key="6">
    <source>
        <dbReference type="ARBA" id="ARBA00022729"/>
    </source>
</evidence>
<evidence type="ECO:0000313" key="16">
    <source>
        <dbReference type="EMBL" id="VVV39350.1"/>
    </source>
</evidence>
<dbReference type="Pfam" id="PF13855">
    <property type="entry name" value="LRR_8"/>
    <property type="match status" value="1"/>
</dbReference>
<dbReference type="GO" id="GO:0005886">
    <property type="term" value="C:plasma membrane"/>
    <property type="evidence" value="ECO:0007669"/>
    <property type="project" value="UniProtKB-SubCell"/>
</dbReference>
<dbReference type="Pfam" id="PF00560">
    <property type="entry name" value="LRR_1"/>
    <property type="match status" value="3"/>
</dbReference>
<keyword evidence="9 12" id="KW-0472">Membrane</keyword>
<dbReference type="SUPFAM" id="SSF52047">
    <property type="entry name" value="RNI-like"/>
    <property type="match status" value="1"/>
</dbReference>
<evidence type="ECO:0000256" key="11">
    <source>
        <dbReference type="ARBA" id="ARBA00023180"/>
    </source>
</evidence>
<dbReference type="PANTHER" id="PTHR27000">
    <property type="entry name" value="LEUCINE-RICH REPEAT RECEPTOR-LIKE PROTEIN KINASE FAMILY PROTEIN-RELATED"/>
    <property type="match status" value="1"/>
</dbReference>
<dbReference type="Pfam" id="PF08263">
    <property type="entry name" value="LRRNT_2"/>
    <property type="match status" value="1"/>
</dbReference>
<gene>
    <name evidence="16" type="ORF">NYM_LOCUS1181</name>
</gene>
<dbReference type="InterPro" id="IPR055414">
    <property type="entry name" value="LRR_R13L4/SHOC2-like"/>
</dbReference>
<keyword evidence="11" id="KW-0325">Glycoprotein</keyword>
<feature type="signal peptide" evidence="13">
    <location>
        <begin position="1"/>
        <end position="20"/>
    </location>
</feature>
<keyword evidence="7" id="KW-0677">Repeat</keyword>
<evidence type="ECO:0000256" key="12">
    <source>
        <dbReference type="SAM" id="Phobius"/>
    </source>
</evidence>
<dbReference type="SUPFAM" id="SSF52058">
    <property type="entry name" value="L domain-like"/>
    <property type="match status" value="3"/>
</dbReference>
<sequence length="1086" mass="120086">MVLLLLLLLVCAIDGGLTSASCLNNEASILLRIKEDLHLSNGRLSSWDSNGSDCCMWEGVYCDPHTGHIIGLQLRGSPTTESIPHVIMDIDDVYESFRKEHYVDPRDITGSRVPASLFELHQLQHLDLSGCDFNGSAIPPELTQLTHLTHLNLSRAWFSGQVPNELSIMSDLVSLDLSYISYFYFDVSLESWPFDDSFELKLHDLEGFVQNFRHLKYLHLDYVRIELSNSQKWSINLASALPNLRSLSLVNCDLHGSLSPHIFKLPHLQALDLSYNMDLDGKLMPSSFTPESNLQSLRLASTNLSGHLPSEVFELPLLKVLDLTYSTELTGLLHIGLAKSKLQILKLSHIMLSGGLPDWIGNLTSLVELDLSLTGLSGSLPITIGNLRCLTSLDLSSTSLSGILPATIGNLTALTHMYLSGTSFSGHLPITMENLTALTHLDLSGTNMSSSLPITIRSLSALNYLDLSGCNFTGIDSSFFVNLTQLTYLDLSNNMISGSLPSLPQYLSTIHLGSNNFSGAIPNSYNFLKIKTLDLSSNSLTGTIPSNLIPGPSSVESSLQYLDLSYNKFDGYLDLGIFANFKKLYFLSLSGNNLTIDVHNPTLKFASLQHLRLASCNVNQFPQFLCHHKPIQTLDLSKNMITGEIPNWLNIAMSLNISHNMLSSIGQGVFLNIDDIDLSFNMLNCNLSALFPGTSSFDSIDYFSISNNNVTGEVPASLCSFTMVSLLDLSNNMLSGAIPDCLFKLTSLVEVKLQNNKLQGQIPEFSNCARNRLSIFDLSDNMLEGDIPTSLGYCKDVEFINLGHNKVSGEFPSWLGKLPKLKVLVLRSNFLSGTINFNFDQNAFQELLIFDVSINKFTGKLPFGLLLSLNAMKTFNSKSSIPKEFILVDYVKEWEVTMDAKGINLTYLREMHSIMKIIDLSSNYFEGEISEEIGVLSGLQALKISRNKLKGPIPKSIGALKHLESLDLSDNYLSGEIPEEVIALNSLGYLNLSYNNLSGRIPQSQHFSTFDAPCFEGNPSLCGPPLSLPCEDNDSTTVFPLFGLRQTDEERMWKYISLGLGFGVGFGTAISFSFFLNNERDFDWRI</sequence>
<feature type="domain" description="Leucine-rich repeat-containing N-terminal plant-type" evidence="14">
    <location>
        <begin position="23"/>
        <end position="63"/>
    </location>
</feature>
<evidence type="ECO:0000256" key="9">
    <source>
        <dbReference type="ARBA" id="ARBA00023136"/>
    </source>
</evidence>
<keyword evidence="10" id="KW-0675">Receptor</keyword>
<dbReference type="FunFam" id="3.80.10.10:FF:000213">
    <property type="entry name" value="Tyrosine-sulfated glycopeptide receptor 1"/>
    <property type="match status" value="1"/>
</dbReference>
<dbReference type="PRINTS" id="PR00019">
    <property type="entry name" value="LEURICHRPT"/>
</dbReference>
<dbReference type="PROSITE" id="PS51450">
    <property type="entry name" value="LRR"/>
    <property type="match status" value="1"/>
</dbReference>
<feature type="domain" description="Disease resistance R13L4/SHOC-2-like LRR" evidence="15">
    <location>
        <begin position="373"/>
        <end position="592"/>
    </location>
</feature>
<accession>A0A5K0VDQ9</accession>
<evidence type="ECO:0000256" key="13">
    <source>
        <dbReference type="SAM" id="SignalP"/>
    </source>
</evidence>
<evidence type="ECO:0000256" key="4">
    <source>
        <dbReference type="ARBA" id="ARBA00022614"/>
    </source>
</evidence>
<dbReference type="FunFam" id="3.80.10.10:FF:000095">
    <property type="entry name" value="LRR receptor-like serine/threonine-protein kinase GSO1"/>
    <property type="match status" value="1"/>
</dbReference>
<keyword evidence="6 13" id="KW-0732">Signal</keyword>
<evidence type="ECO:0000259" key="15">
    <source>
        <dbReference type="Pfam" id="PF23598"/>
    </source>
</evidence>
<evidence type="ECO:0000256" key="1">
    <source>
        <dbReference type="ARBA" id="ARBA00004162"/>
    </source>
</evidence>
<proteinExistence type="inferred from homology"/>
<keyword evidence="8 12" id="KW-1133">Transmembrane helix</keyword>
<organism evidence="16">
    <name type="scientific">Nymphaea colorata</name>
    <name type="common">pocket water lily</name>
    <dbReference type="NCBI Taxonomy" id="210225"/>
    <lineage>
        <taxon>Eukaryota</taxon>
        <taxon>Viridiplantae</taxon>
        <taxon>Streptophyta</taxon>
        <taxon>Embryophyta</taxon>
        <taxon>Tracheophyta</taxon>
        <taxon>Spermatophyta</taxon>
        <taxon>Magnoliopsida</taxon>
        <taxon>Nymphaeales</taxon>
        <taxon>Nymphaeaceae</taxon>
        <taxon>Nymphaea</taxon>
    </lineage>
</organism>
<dbReference type="Pfam" id="PF23598">
    <property type="entry name" value="LRR_14"/>
    <property type="match status" value="1"/>
</dbReference>
<keyword evidence="5 12" id="KW-0812">Transmembrane</keyword>
<dbReference type="AlphaFoldDB" id="A0A5K0VDQ9"/>
<evidence type="ECO:0000256" key="7">
    <source>
        <dbReference type="ARBA" id="ARBA00022737"/>
    </source>
</evidence>
<comment type="subcellular location">
    <subcellularLocation>
        <location evidence="1">Cell membrane</location>
        <topology evidence="1">Single-pass membrane protein</topology>
    </subcellularLocation>
</comment>
<feature type="chain" id="PRO_5023808724" evidence="13">
    <location>
        <begin position="21"/>
        <end position="1086"/>
    </location>
</feature>